<organism evidence="1 2">
    <name type="scientific">Mycoplasma haematolamae (strain Purdue)</name>
    <dbReference type="NCBI Taxonomy" id="1212765"/>
    <lineage>
        <taxon>Bacteria</taxon>
        <taxon>Bacillati</taxon>
        <taxon>Mycoplasmatota</taxon>
        <taxon>Mollicutes</taxon>
        <taxon>Mycoplasmataceae</taxon>
        <taxon>Mycoplasma</taxon>
    </lineage>
</organism>
<dbReference type="KEGG" id="mhl:MHLP_02755"/>
<reference evidence="1 2" key="1">
    <citation type="journal article" date="2012" name="J. Bacteriol.">
        <title>Genome Sequence of "Candidatus Mycoplasma haemolamae" Strain Purdue, a Red Blood Cell Pathogen of Alpacas (Vicugna pacos) and Llamas (Lama glama).</title>
        <authorList>
            <person name="Guimaraes A.M."/>
            <person name="Toth B."/>
            <person name="Santos A.P."/>
            <person name="do Nascimento N.C."/>
            <person name="Kritchevsky J.E."/>
            <person name="Messick J.B."/>
        </authorList>
    </citation>
    <scope>NUCLEOTIDE SEQUENCE [LARGE SCALE GENOMIC DNA]</scope>
    <source>
        <strain evidence="1 2">Purdue</strain>
    </source>
</reference>
<proteinExistence type="predicted"/>
<dbReference type="PATRIC" id="fig|1212765.3.peg.621"/>
<evidence type="ECO:0000313" key="2">
    <source>
        <dbReference type="Proteomes" id="UP000006502"/>
    </source>
</evidence>
<dbReference type="STRING" id="1212765.MHLP_02755"/>
<dbReference type="PROSITE" id="PS51257">
    <property type="entry name" value="PROKAR_LIPOPROTEIN"/>
    <property type="match status" value="1"/>
</dbReference>
<name>I7CFX6_MYCHA</name>
<sequence>MQGLISKGVVSFCALSSVGGCGYLYFNAPPRLEDNKVYRLEKKSDCPFSHPSKHIYYKEKDTVVGFQYKACHEG</sequence>
<evidence type="ECO:0008006" key="3">
    <source>
        <dbReference type="Google" id="ProtNLM"/>
    </source>
</evidence>
<accession>I7CFX6</accession>
<dbReference type="HOGENOM" id="CLU_2683915_0_0_14"/>
<gene>
    <name evidence="1" type="ordered locus">MHLP_02755</name>
</gene>
<keyword evidence="2" id="KW-1185">Reference proteome</keyword>
<reference evidence="2" key="2">
    <citation type="submission" date="2012-07" db="EMBL/GenBank/DDBJ databases">
        <title>Complete genome sequence of 'Candidatus Mycoplasma haemolamae'.</title>
        <authorList>
            <person name="Guimaraes A.M.S."/>
            <person name="Toth B."/>
            <person name="Santos A.P."/>
            <person name="Nascimento N.C."/>
            <person name="Sojka J.E."/>
            <person name="Messick J.B."/>
        </authorList>
    </citation>
    <scope>NUCLEOTIDE SEQUENCE [LARGE SCALE GENOMIC DNA]</scope>
    <source>
        <strain evidence="2">Purdue</strain>
    </source>
</reference>
<evidence type="ECO:0000313" key="1">
    <source>
        <dbReference type="EMBL" id="AFO52131.1"/>
    </source>
</evidence>
<dbReference type="AlphaFoldDB" id="I7CFX6"/>
<dbReference type="EMBL" id="CP003731">
    <property type="protein sequence ID" value="AFO52131.1"/>
    <property type="molecule type" value="Genomic_DNA"/>
</dbReference>
<protein>
    <recommendedName>
        <fullName evidence="3">Lipoprotein</fullName>
    </recommendedName>
</protein>
<dbReference type="Proteomes" id="UP000006502">
    <property type="component" value="Chromosome"/>
</dbReference>